<organism evidence="1 2">
    <name type="scientific">Streptomyces dioscori</name>
    <dbReference type="NCBI Taxonomy" id="2109333"/>
    <lineage>
        <taxon>Bacteria</taxon>
        <taxon>Bacillati</taxon>
        <taxon>Actinomycetota</taxon>
        <taxon>Actinomycetes</taxon>
        <taxon>Kitasatosporales</taxon>
        <taxon>Streptomycetaceae</taxon>
        <taxon>Streptomyces</taxon>
        <taxon>Streptomyces aurantiacus group</taxon>
    </lineage>
</organism>
<keyword evidence="2" id="KW-1185">Reference proteome</keyword>
<dbReference type="SUPFAM" id="SSF54909">
    <property type="entry name" value="Dimeric alpha+beta barrel"/>
    <property type="match status" value="1"/>
</dbReference>
<evidence type="ECO:0000313" key="2">
    <source>
        <dbReference type="Proteomes" id="UP000240429"/>
    </source>
</evidence>
<dbReference type="InterPro" id="IPR011008">
    <property type="entry name" value="Dimeric_a/b-barrel"/>
</dbReference>
<dbReference type="Proteomes" id="UP000240429">
    <property type="component" value="Unassembled WGS sequence"/>
</dbReference>
<dbReference type="EMBL" id="PYBJ01000009">
    <property type="protein sequence ID" value="PSM42191.1"/>
    <property type="molecule type" value="Genomic_DNA"/>
</dbReference>
<evidence type="ECO:0000313" key="1">
    <source>
        <dbReference type="EMBL" id="PSM42191.1"/>
    </source>
</evidence>
<evidence type="ECO:0008006" key="3">
    <source>
        <dbReference type="Google" id="ProtNLM"/>
    </source>
</evidence>
<comment type="caution">
    <text evidence="1">The sequence shown here is derived from an EMBL/GenBank/DDBJ whole genome shotgun (WGS) entry which is preliminary data.</text>
</comment>
<gene>
    <name evidence="1" type="ORF">C6Y14_17465</name>
</gene>
<dbReference type="OrthoDB" id="9182871at2"/>
<proteinExistence type="predicted"/>
<dbReference type="AlphaFoldDB" id="A0A2P8Q7H3"/>
<reference evidence="1 2" key="1">
    <citation type="submission" date="2018-03" db="EMBL/GenBank/DDBJ databases">
        <title>Streptomyces dioscori sp. nov., a novel endophytic actinobacterium isolated from bulbil of Dioscorea bulbifera L.</title>
        <authorList>
            <person name="Zhikuan W."/>
        </authorList>
    </citation>
    <scope>NUCLEOTIDE SEQUENCE [LARGE SCALE GENOMIC DNA]</scope>
    <source>
        <strain evidence="1 2">A217</strain>
    </source>
</reference>
<dbReference type="RefSeq" id="WP_107017618.1">
    <property type="nucleotide sequence ID" value="NZ_KZ679043.1"/>
</dbReference>
<protein>
    <recommendedName>
        <fullName evidence="3">Antibiotic biosynthesis monooxygenase</fullName>
    </recommendedName>
</protein>
<sequence>MKFAQIIDFETERIDELRELVREAEKGSAGHGGGPTYRMVLQDRNTPNRYLVLLEFESFDEAMRNSEDPGTTRMAERMAELCSRPPQFTDCDVRESSELK</sequence>
<accession>A0A2P8Q7H3</accession>
<name>A0A2P8Q7H3_9ACTN</name>